<dbReference type="Proteomes" id="UP001396898">
    <property type="component" value="Unassembled WGS sequence"/>
</dbReference>
<keyword evidence="1" id="KW-1133">Transmembrane helix</keyword>
<name>A0ABR1RH42_9PEZI</name>
<comment type="caution">
    <text evidence="2">The sequence shown here is derived from an EMBL/GenBank/DDBJ whole genome shotgun (WGS) entry which is preliminary data.</text>
</comment>
<sequence length="157" mass="18113">MLSDALLAALIGEHRIGIMTFFLYVYLFSAAYSPGLDKRPNPVHTGLRKFPWLASRSGASLIFRPRVPLSVLDHCIVFSLQDGGVLVLFSGLNLLSLALVFLPVEETQRASMEDLDLVFAVRKSKFIKYQLTQYLPWWFRYYVRRNKTAEQHLFTWI</sequence>
<keyword evidence="1" id="KW-0812">Transmembrane</keyword>
<gene>
    <name evidence="2" type="ORF">PG991_009833</name>
</gene>
<accession>A0ABR1RH42</accession>
<reference evidence="2 3" key="1">
    <citation type="submission" date="2023-01" db="EMBL/GenBank/DDBJ databases">
        <title>Analysis of 21 Apiospora genomes using comparative genomics revels a genus with tremendous synthesis potential of carbohydrate active enzymes and secondary metabolites.</title>
        <authorList>
            <person name="Sorensen T."/>
        </authorList>
    </citation>
    <scope>NUCLEOTIDE SEQUENCE [LARGE SCALE GENOMIC DNA]</scope>
    <source>
        <strain evidence="2 3">CBS 20057</strain>
    </source>
</reference>
<evidence type="ECO:0000313" key="3">
    <source>
        <dbReference type="Proteomes" id="UP001396898"/>
    </source>
</evidence>
<evidence type="ECO:0000256" key="1">
    <source>
        <dbReference type="SAM" id="Phobius"/>
    </source>
</evidence>
<dbReference type="EMBL" id="JAQQWI010000015">
    <property type="protein sequence ID" value="KAK8012458.1"/>
    <property type="molecule type" value="Genomic_DNA"/>
</dbReference>
<feature type="transmembrane region" description="Helical" evidence="1">
    <location>
        <begin position="16"/>
        <end position="33"/>
    </location>
</feature>
<proteinExistence type="predicted"/>
<keyword evidence="3" id="KW-1185">Reference proteome</keyword>
<protein>
    <submittedName>
        <fullName evidence="2">Uncharacterized protein</fullName>
    </submittedName>
</protein>
<evidence type="ECO:0000313" key="2">
    <source>
        <dbReference type="EMBL" id="KAK8012458.1"/>
    </source>
</evidence>
<feature type="transmembrane region" description="Helical" evidence="1">
    <location>
        <begin position="83"/>
        <end position="102"/>
    </location>
</feature>
<organism evidence="2 3">
    <name type="scientific">Apiospora marii</name>
    <dbReference type="NCBI Taxonomy" id="335849"/>
    <lineage>
        <taxon>Eukaryota</taxon>
        <taxon>Fungi</taxon>
        <taxon>Dikarya</taxon>
        <taxon>Ascomycota</taxon>
        <taxon>Pezizomycotina</taxon>
        <taxon>Sordariomycetes</taxon>
        <taxon>Xylariomycetidae</taxon>
        <taxon>Amphisphaeriales</taxon>
        <taxon>Apiosporaceae</taxon>
        <taxon>Apiospora</taxon>
    </lineage>
</organism>
<keyword evidence="1" id="KW-0472">Membrane</keyword>